<evidence type="ECO:0008006" key="2">
    <source>
        <dbReference type="Google" id="ProtNLM"/>
    </source>
</evidence>
<sequence>MLEAAAVEASRQGAPVEFHLLGYGYRHLLSQPKAALSAHGAYKEEDLPKLLAWLKPDLIWFPAQWPETYSYTLSAALQAGLPVVVPDIGAFAERVVGRPWSWIHEWDRDAKEWVEFFRHVRQDHFAPAVAPSIAATQPEAPEAPIADSWTYDADYFANMSAAAKPTPDGHALERDYLAQFVPERAYTGATKAGILGMLVYLRSLPVLRGVARRIPPQFQRRVKTWLNG</sequence>
<dbReference type="SUPFAM" id="SSF53756">
    <property type="entry name" value="UDP-Glycosyltransferase/glycogen phosphorylase"/>
    <property type="match status" value="1"/>
</dbReference>
<gene>
    <name evidence="1" type="ORF">SDC9_138837</name>
</gene>
<proteinExistence type="predicted"/>
<name>A0A645DR14_9ZZZZ</name>
<comment type="caution">
    <text evidence="1">The sequence shown here is derived from an EMBL/GenBank/DDBJ whole genome shotgun (WGS) entry which is preliminary data.</text>
</comment>
<dbReference type="EMBL" id="VSSQ01038731">
    <property type="protein sequence ID" value="MPM91705.1"/>
    <property type="molecule type" value="Genomic_DNA"/>
</dbReference>
<reference evidence="1" key="1">
    <citation type="submission" date="2019-08" db="EMBL/GenBank/DDBJ databases">
        <authorList>
            <person name="Kucharzyk K."/>
            <person name="Murdoch R.W."/>
            <person name="Higgins S."/>
            <person name="Loffler F."/>
        </authorList>
    </citation>
    <scope>NUCLEOTIDE SEQUENCE</scope>
</reference>
<evidence type="ECO:0000313" key="1">
    <source>
        <dbReference type="EMBL" id="MPM91705.1"/>
    </source>
</evidence>
<dbReference type="AlphaFoldDB" id="A0A645DR14"/>
<dbReference type="Gene3D" id="3.40.50.2000">
    <property type="entry name" value="Glycogen Phosphorylase B"/>
    <property type="match status" value="1"/>
</dbReference>
<protein>
    <recommendedName>
        <fullName evidence="2">Glycosyl transferase family 1 domain-containing protein</fullName>
    </recommendedName>
</protein>
<accession>A0A645DR14</accession>
<organism evidence="1">
    <name type="scientific">bioreactor metagenome</name>
    <dbReference type="NCBI Taxonomy" id="1076179"/>
    <lineage>
        <taxon>unclassified sequences</taxon>
        <taxon>metagenomes</taxon>
        <taxon>ecological metagenomes</taxon>
    </lineage>
</organism>